<comment type="similarity">
    <text evidence="2">Belongs to the resistance-nodulation-cell division (RND) (TC 2.A.6) family.</text>
</comment>
<evidence type="ECO:0000313" key="9">
    <source>
        <dbReference type="EMBL" id="MDZ5460663.1"/>
    </source>
</evidence>
<feature type="transmembrane region" description="Helical" evidence="8">
    <location>
        <begin position="887"/>
        <end position="909"/>
    </location>
</feature>
<dbReference type="Gene3D" id="1.20.1640.10">
    <property type="entry name" value="Multidrug efflux transporter AcrB transmembrane domain"/>
    <property type="match status" value="2"/>
</dbReference>
<evidence type="ECO:0000313" key="10">
    <source>
        <dbReference type="Proteomes" id="UP001293718"/>
    </source>
</evidence>
<evidence type="ECO:0000256" key="1">
    <source>
        <dbReference type="ARBA" id="ARBA00004651"/>
    </source>
</evidence>
<name>A0ABU5IP35_9BURK</name>
<feature type="transmembrane region" description="Helical" evidence="8">
    <location>
        <begin position="528"/>
        <end position="546"/>
    </location>
</feature>
<protein>
    <submittedName>
        <fullName evidence="9">CusA/CzcA family heavy metal efflux RND transporter</fullName>
    </submittedName>
</protein>
<dbReference type="RefSeq" id="WP_322468053.1">
    <property type="nucleotide sequence ID" value="NZ_JAXOJX010000077.1"/>
</dbReference>
<evidence type="ECO:0000256" key="4">
    <source>
        <dbReference type="ARBA" id="ARBA00022475"/>
    </source>
</evidence>
<keyword evidence="5 8" id="KW-0812">Transmembrane</keyword>
<dbReference type="Gene3D" id="3.30.2090.10">
    <property type="entry name" value="Multidrug efflux transporter AcrB TolC docking domain, DN and DC subdomains"/>
    <property type="match status" value="2"/>
</dbReference>
<dbReference type="Proteomes" id="UP001293718">
    <property type="component" value="Unassembled WGS sequence"/>
</dbReference>
<accession>A0ABU5IP35</accession>
<feature type="transmembrane region" description="Helical" evidence="8">
    <location>
        <begin position="385"/>
        <end position="408"/>
    </location>
</feature>
<keyword evidence="6 8" id="KW-1133">Transmembrane helix</keyword>
<dbReference type="InterPro" id="IPR027463">
    <property type="entry name" value="AcrB_DN_DC_subdom"/>
</dbReference>
<keyword evidence="10" id="KW-1185">Reference proteome</keyword>
<feature type="transmembrane region" description="Helical" evidence="8">
    <location>
        <begin position="472"/>
        <end position="495"/>
    </location>
</feature>
<keyword evidence="3" id="KW-0813">Transport</keyword>
<feature type="transmembrane region" description="Helical" evidence="8">
    <location>
        <begin position="333"/>
        <end position="352"/>
    </location>
</feature>
<dbReference type="Gene3D" id="3.30.70.1440">
    <property type="entry name" value="Multidrug efflux transporter AcrB pore domain"/>
    <property type="match status" value="1"/>
</dbReference>
<dbReference type="Pfam" id="PF00873">
    <property type="entry name" value="ACR_tran"/>
    <property type="match status" value="1"/>
</dbReference>
<dbReference type="Gene3D" id="3.30.70.1320">
    <property type="entry name" value="Multidrug efflux transporter AcrB pore domain like"/>
    <property type="match status" value="1"/>
</dbReference>
<feature type="transmembrane region" description="Helical" evidence="8">
    <location>
        <begin position="990"/>
        <end position="1016"/>
    </location>
</feature>
<feature type="transmembrane region" description="Helical" evidence="8">
    <location>
        <begin position="359"/>
        <end position="379"/>
    </location>
</feature>
<organism evidence="9 10">
    <name type="scientific">Azohydromonas lata</name>
    <dbReference type="NCBI Taxonomy" id="45677"/>
    <lineage>
        <taxon>Bacteria</taxon>
        <taxon>Pseudomonadati</taxon>
        <taxon>Pseudomonadota</taxon>
        <taxon>Betaproteobacteria</taxon>
        <taxon>Burkholderiales</taxon>
        <taxon>Sphaerotilaceae</taxon>
        <taxon>Azohydromonas</taxon>
    </lineage>
</organism>
<dbReference type="Gene3D" id="3.30.70.1430">
    <property type="entry name" value="Multidrug efflux transporter AcrB pore domain"/>
    <property type="match status" value="2"/>
</dbReference>
<comment type="caution">
    <text evidence="9">The sequence shown here is derived from an EMBL/GenBank/DDBJ whole genome shotgun (WGS) entry which is preliminary data.</text>
</comment>
<feature type="transmembrane region" description="Helical" evidence="8">
    <location>
        <begin position="429"/>
        <end position="452"/>
    </location>
</feature>
<reference evidence="9 10" key="1">
    <citation type="submission" date="2023-11" db="EMBL/GenBank/DDBJ databases">
        <title>Draft genome of Azohydromonas lata strain H1 (DSM1123), a polyhydroxyalkanoate producer.</title>
        <authorList>
            <person name="Traversa D."/>
            <person name="D'Addabbo P."/>
            <person name="Pazzani C."/>
            <person name="Manzari C."/>
            <person name="Chiara M."/>
            <person name="Scrascia M."/>
        </authorList>
    </citation>
    <scope>NUCLEOTIDE SEQUENCE [LARGE SCALE GENOMIC DNA]</scope>
    <source>
        <strain evidence="9 10">H1</strain>
    </source>
</reference>
<evidence type="ECO:0000256" key="7">
    <source>
        <dbReference type="ARBA" id="ARBA00023136"/>
    </source>
</evidence>
<dbReference type="PANTHER" id="PTHR32063">
    <property type="match status" value="1"/>
</dbReference>
<gene>
    <name evidence="9" type="ORF">SM757_29195</name>
</gene>
<sequence length="1035" mass="111972">MNRFVQFALKQSLMVWLALAVFVGAGAIAFKNLPVEAFPDVSDTQVNVIALYPGRAAEEVEKQVTIPVEIALTGIPHTVRLFSHTQYGLMFSMVTFDDKTTDQLARQQILERLRSVDLPPGVETEVPPPSTAIGEILRFRLRGDGYTPRELRELQDWVVEKALRQVGGVADLVTMGGSVKQYEVNPDLQRLRDHKLGLQDLFAALQRANANAGGGAMTQGRQQFLVRSLGSFTSSADIEQVVVGEHDGAPVLVRDVADVRVGQQPPQGLVGQDDADDIVNGIVLMRKGENPSTVLDGVHAKIEELNTRILPKGVQIEPYYDRSWLIGKTLHTVFHNLTEGALLVMFVLFVFLQNLRAAAIVAAVIPLSLLATFLGLTFVGIPANLLSLGAMDFGIIVDGAVIVVENIFRRLGELNEHQMKSKAERLKAVTRATIEVGRPTLFSMVIIIAAHLPIFTLQRHEGRIFSPMAWSVTSALVGSLVLALSLVPLLCLLLLKKQVPHEDNALVRGCKKVYTPALEWALHRPKRVLGMALTTLAAALALGAALGSEFLPELDEGTIWVSTDLPPSVSPEEAQQISRKLRANLRQVPEVRTVVSKVGRPDDGTDPKIFNGFEAFVDLKPDDQWRSGLTKSALLAQLGQAVSQVPGLEAGISQPIRDNVLESISQIKGQIVVKIKGPNLDELGRVAGKVEAIARGTPGVVRSFVDREGQLPQVKIDIDRAAAARYGINVGDIQDVIEAALAGKGTSDLWEGERHFAVMVRLAPQYRNLDALGDVLVTAPNGAQIPLSRLAHITQTSGAMNIARENGSRVAAIGIFIRDRDMGSVVADLQARAAQEIQLPAGYEIVWSGEFENQQRAMARLSWVVPLSILVIFLLLFDAFKSFNNALLIVANIPFALIGGILALAITGIPLSVSAAIGFIALFGQAVLNGVVMVTYYNQLRAQGMGLVEAVLQGSLTRLRTVLMTALLAMLGLFPMALSHAIGAETQRPLAVVVIGGLVSATVLTLLVLPTIYTWMARREEKKGIKPVLAAHGGH</sequence>
<dbReference type="EMBL" id="JAXOJX010000077">
    <property type="protein sequence ID" value="MDZ5460663.1"/>
    <property type="molecule type" value="Genomic_DNA"/>
</dbReference>
<evidence type="ECO:0000256" key="6">
    <source>
        <dbReference type="ARBA" id="ARBA00022989"/>
    </source>
</evidence>
<keyword evidence="7 8" id="KW-0472">Membrane</keyword>
<evidence type="ECO:0000256" key="2">
    <source>
        <dbReference type="ARBA" id="ARBA00010942"/>
    </source>
</evidence>
<comment type="subcellular location">
    <subcellularLocation>
        <location evidence="1">Cell membrane</location>
        <topology evidence="1">Multi-pass membrane protein</topology>
    </subcellularLocation>
</comment>
<dbReference type="PRINTS" id="PR00702">
    <property type="entry name" value="ACRIFLAVINRP"/>
</dbReference>
<dbReference type="SUPFAM" id="SSF82693">
    <property type="entry name" value="Multidrug efflux transporter AcrB pore domain, PN1, PN2, PC1 and PC2 subdomains"/>
    <property type="match status" value="3"/>
</dbReference>
<dbReference type="NCBIfam" id="TIGR00914">
    <property type="entry name" value="2A0601"/>
    <property type="match status" value="1"/>
</dbReference>
<dbReference type="InterPro" id="IPR001036">
    <property type="entry name" value="Acrflvin-R"/>
</dbReference>
<feature type="transmembrane region" description="Helical" evidence="8">
    <location>
        <begin position="915"/>
        <end position="938"/>
    </location>
</feature>
<dbReference type="SUPFAM" id="SSF82866">
    <property type="entry name" value="Multidrug efflux transporter AcrB transmembrane domain"/>
    <property type="match status" value="2"/>
</dbReference>
<feature type="transmembrane region" description="Helical" evidence="8">
    <location>
        <begin position="959"/>
        <end position="978"/>
    </location>
</feature>
<dbReference type="SUPFAM" id="SSF82714">
    <property type="entry name" value="Multidrug efflux transporter AcrB TolC docking domain, DN and DC subdomains"/>
    <property type="match status" value="2"/>
</dbReference>
<proteinExistence type="inferred from homology"/>
<evidence type="ECO:0000256" key="5">
    <source>
        <dbReference type="ARBA" id="ARBA00022692"/>
    </source>
</evidence>
<dbReference type="PANTHER" id="PTHR32063:SF12">
    <property type="entry name" value="CATION EFFLUX SYSTEM PROTEIN"/>
    <property type="match status" value="1"/>
</dbReference>
<evidence type="ECO:0000256" key="3">
    <source>
        <dbReference type="ARBA" id="ARBA00022448"/>
    </source>
</evidence>
<dbReference type="InterPro" id="IPR004763">
    <property type="entry name" value="CusA-like"/>
</dbReference>
<evidence type="ECO:0000256" key="8">
    <source>
        <dbReference type="SAM" id="Phobius"/>
    </source>
</evidence>
<keyword evidence="4" id="KW-1003">Cell membrane</keyword>
<feature type="transmembrane region" description="Helical" evidence="8">
    <location>
        <begin position="861"/>
        <end position="880"/>
    </location>
</feature>